<keyword evidence="4" id="KW-0067">ATP-binding</keyword>
<dbReference type="SUPFAM" id="SSF52540">
    <property type="entry name" value="P-loop containing nucleoside triphosphate hydrolases"/>
    <property type="match status" value="1"/>
</dbReference>
<dbReference type="Gene3D" id="3.40.50.300">
    <property type="entry name" value="P-loop containing nucleotide triphosphate hydrolases"/>
    <property type="match status" value="1"/>
</dbReference>
<dbReference type="RefSeq" id="WP_232424033.1">
    <property type="nucleotide sequence ID" value="NZ_AONC01000002.1"/>
</dbReference>
<dbReference type="InterPro" id="IPR003439">
    <property type="entry name" value="ABC_transporter-like_ATP-bd"/>
</dbReference>
<gene>
    <name evidence="6" type="ORF">D779_0903</name>
</gene>
<keyword evidence="3" id="KW-0547">Nucleotide-binding</keyword>
<dbReference type="InterPro" id="IPR027417">
    <property type="entry name" value="P-loop_NTPase"/>
</dbReference>
<dbReference type="eggNOG" id="COG1131">
    <property type="taxonomic scope" value="Bacteria"/>
</dbReference>
<proteinExistence type="inferred from homology"/>
<dbReference type="GO" id="GO:0016887">
    <property type="term" value="F:ATP hydrolysis activity"/>
    <property type="evidence" value="ECO:0007669"/>
    <property type="project" value="InterPro"/>
</dbReference>
<dbReference type="PANTHER" id="PTHR43335:SF4">
    <property type="entry name" value="ABC TRANSPORTER, ATP-BINDING PROTEIN"/>
    <property type="match status" value="1"/>
</dbReference>
<dbReference type="EMBL" id="AONC01000002">
    <property type="protein sequence ID" value="EXJ17151.1"/>
    <property type="molecule type" value="Genomic_DNA"/>
</dbReference>
<feature type="domain" description="ABC transporter" evidence="5">
    <location>
        <begin position="20"/>
        <end position="249"/>
    </location>
</feature>
<organism evidence="6 7">
    <name type="scientific">Imhoffiella purpurea</name>
    <dbReference type="NCBI Taxonomy" id="1249627"/>
    <lineage>
        <taxon>Bacteria</taxon>
        <taxon>Pseudomonadati</taxon>
        <taxon>Pseudomonadota</taxon>
        <taxon>Gammaproteobacteria</taxon>
        <taxon>Chromatiales</taxon>
        <taxon>Chromatiaceae</taxon>
        <taxon>Imhoffiella</taxon>
    </lineage>
</organism>
<evidence type="ECO:0000256" key="1">
    <source>
        <dbReference type="ARBA" id="ARBA00005417"/>
    </source>
</evidence>
<keyword evidence="7" id="KW-1185">Reference proteome</keyword>
<comment type="caution">
    <text evidence="6">The sequence shown here is derived from an EMBL/GenBank/DDBJ whole genome shotgun (WGS) entry which is preliminary data.</text>
</comment>
<comment type="similarity">
    <text evidence="1">Belongs to the ABC transporter superfamily.</text>
</comment>
<evidence type="ECO:0000313" key="7">
    <source>
        <dbReference type="Proteomes" id="UP000019460"/>
    </source>
</evidence>
<dbReference type="InterPro" id="IPR003593">
    <property type="entry name" value="AAA+_ATPase"/>
</dbReference>
<sequence length="320" mass="35493">MEFGKPARSGYLPLLMDTLVRVTDLSRRFGSQQALSDVNLCLDRGEVLGLLGPNGAGKTTCLRILSGMLAPSRGRIEIQGIDLARKPLQAKRHLGYLPERPPLHPELRVDEYLTFCARIHRLPSRRIPESVAEAKRRCGLENSGQRLIAKLSKGFRQRLGIAQAILHRPKLLILDEPTEGLDPFQMRELRALIRSLAEECGVILSSHLLGEVQAVCDRAVIMHQGRVRFDARLQPSSQCSQWRIRLTPTSDAGVLVTLPHVLSSEAIGGDRYLVELDELGTAADLSRGIVMAGLGLLELLPEHSDLERVFFDLIGVEDRT</sequence>
<accession>W9VJH0</accession>
<keyword evidence="2" id="KW-0813">Transport</keyword>
<dbReference type="GO" id="GO:0005524">
    <property type="term" value="F:ATP binding"/>
    <property type="evidence" value="ECO:0007669"/>
    <property type="project" value="UniProtKB-KW"/>
</dbReference>
<evidence type="ECO:0000256" key="2">
    <source>
        <dbReference type="ARBA" id="ARBA00022448"/>
    </source>
</evidence>
<dbReference type="PROSITE" id="PS50893">
    <property type="entry name" value="ABC_TRANSPORTER_2"/>
    <property type="match status" value="1"/>
</dbReference>
<evidence type="ECO:0000313" key="6">
    <source>
        <dbReference type="EMBL" id="EXJ17151.1"/>
    </source>
</evidence>
<dbReference type="AlphaFoldDB" id="W9VJH0"/>
<evidence type="ECO:0000259" key="5">
    <source>
        <dbReference type="PROSITE" id="PS50893"/>
    </source>
</evidence>
<dbReference type="CDD" id="cd03230">
    <property type="entry name" value="ABC_DR_subfamily_A"/>
    <property type="match status" value="1"/>
</dbReference>
<dbReference type="SMART" id="SM00382">
    <property type="entry name" value="AAA"/>
    <property type="match status" value="1"/>
</dbReference>
<dbReference type="Pfam" id="PF00005">
    <property type="entry name" value="ABC_tran"/>
    <property type="match status" value="1"/>
</dbReference>
<evidence type="ECO:0000256" key="3">
    <source>
        <dbReference type="ARBA" id="ARBA00022741"/>
    </source>
</evidence>
<dbReference type="PANTHER" id="PTHR43335">
    <property type="entry name" value="ABC TRANSPORTER, ATP-BINDING PROTEIN"/>
    <property type="match status" value="1"/>
</dbReference>
<reference evidence="6 7" key="1">
    <citation type="submission" date="2012-11" db="EMBL/GenBank/DDBJ databases">
        <title>Genome assembly of Thiorhodococcus sp. AK35.</title>
        <authorList>
            <person name="Nupur N."/>
            <person name="Khatri I."/>
            <person name="Subramanian S."/>
            <person name="Pinnaka A."/>
        </authorList>
    </citation>
    <scope>NUCLEOTIDE SEQUENCE [LARGE SCALE GENOMIC DNA]</scope>
    <source>
        <strain evidence="6 7">AK35</strain>
    </source>
</reference>
<dbReference type="STRING" id="1249627.D779_0903"/>
<protein>
    <submittedName>
        <fullName evidence="6">ABC transporter</fullName>
    </submittedName>
</protein>
<evidence type="ECO:0000256" key="4">
    <source>
        <dbReference type="ARBA" id="ARBA00022840"/>
    </source>
</evidence>
<name>W9VJH0_9GAMM</name>
<dbReference type="Proteomes" id="UP000019460">
    <property type="component" value="Unassembled WGS sequence"/>
</dbReference>